<accession>A0AAP3DCP0</accession>
<evidence type="ECO:0000313" key="3">
    <source>
        <dbReference type="EMBL" id="MCZ0805466.1"/>
    </source>
</evidence>
<protein>
    <recommendedName>
        <fullName evidence="5">Ig-like domain-containing protein</fullName>
    </recommendedName>
</protein>
<name>A0AAP3DCP0_BRELA</name>
<sequence length="1477" mass="168167">MKKALKVFVTFVIMLFLLAVDFQTVGAGNLPAPNFKGMPEIITINNDYTPGTKENGKSPKTHDLVQVKRKHSNDPRDPLQLSNEDYRLHRMYVYVDGDLRDKKSISKQEVLSLVEANKDSDNGYPMINLEYMQAWIEKLGGNWRYISKEISVYQIKANNNPSNMMDVVSLSQLIELCGGMGGGRFGFEPYRNGYAKYIGFAKYTQTRVPIGSIGSLNPRYKVNDTVSITGQAEAFSAYNRKILIDKFTVYNKSTGGSYKEVVPTGTKGGAFWQSKPFFYKVTEPGLYEVNLYVKDYQWRNAGHYPYTKTFVVGDVCDPITSKTTAELHINNQKIILPTNQTYQMPKGTDSVTLNFNKVGIIRINNSVYQTGKTIMNIPITGVKQIRFTSTDGSECWTHEFIPAQEDKLNCKSDQVFRVLLDGTKYEKDLQMASGGSFIILDQADTLRIEAPIRGTYYVNNSPLSPVSSTWMEISIAPYAPFTITFKSDDGSLCWQKEFTWKSDKINCPIYSYDKRGNEQIVSGKTIEVPLHGELEIYASHQFEDDFHTPVYLLWKIKKPDGSTYTLNRYLDHDDRGGKDRYVWRNSPTNHLKLPTMRKYANQEQVTFDQIGKYEIWTYNSDDDFSDCPSWKITAEVKAPSCTDFTVHVEINEKTVLLDHRTLTLKPGKQYVRFSGYLFDDDNFRGDWVLTRDRDKKVITKWTGTSFDHEFIDLLDESYTLTAIFKKDGLECKKEFKIYVGGFTCDDVTMEAYVNGDKVDIKRVDGQNQVNIEVGRMNNIHIQTLSENSDKDVGMSWKLSQSGSLVAEATGKPFLYSLMDNVETTYLLEIKALQNGRECLKTIKIVGKGKGCDDIYLHFYNKATNEYYHDMNRRTKKFRVASLEEWALLITDNSSQAEQTIGTSVIQADWSSDLPNMARNFKDRFIGKQTGVGTYIITAKVNDPRYPQLQGCSFTFTLVIDPNQTVDCSSYFIHLLQDEPIKFTYNVNQQKLTIVEGTKSVLLINDNADDWKGTIQYVKWSISPEIFQPREELGFLKLPMLQPGVYNIKGTINSRSALLDNCTYEITIEVIKAGIPDCPNCYPGGEISGGALQLELYDSSHRFLQGKKDGVWEKEPMRIDVKIDQVVINQAFLKIDGEIDKAVRERTAQIENMLGTKGYEDITVHAVPSPFQARSSPSTVWPSLIGLKVVGPSQQESYQIDPQKEVQSYPYTKAINPTKTTWGDVLQTVQYIVDADGFQIKVPYSVKLDVSYKICDEPIEKEDESGNPIGKKCTEERDQYEIANRYTIRVEGAQQEFQVFEPNGKGIIEHTEEWKEYHARDRYPASKPNDFYAGERILTRVILEERHKHPVSKKLPVIVSANAWIAEQGKQNDLLQTQLSLRQISPALWKGGEQIVDKLGKREVGIDNPLMGHKQRGLEKGKSYGVQFQIEFTFGVKKGFSYPQKTKSLGHSVGDYRAIFTIIANAWERQGLRNHITK</sequence>
<dbReference type="EMBL" id="JAPTNE010000001">
    <property type="protein sequence ID" value="MCZ0805466.1"/>
    <property type="molecule type" value="Genomic_DNA"/>
</dbReference>
<reference evidence="3" key="1">
    <citation type="submission" date="2022-09" db="EMBL/GenBank/DDBJ databases">
        <title>Genome analysis and characterization of larvicidal activity of Brevibacillus strains.</title>
        <authorList>
            <person name="Patrusheva E.V."/>
            <person name="Izotova A.O."/>
            <person name="Toshchakov S.V."/>
            <person name="Sineoky S.P."/>
        </authorList>
    </citation>
    <scope>NUCLEOTIDE SEQUENCE</scope>
    <source>
        <strain evidence="3">VKPM_B-13247</strain>
    </source>
</reference>
<evidence type="ECO:0000256" key="2">
    <source>
        <dbReference type="SAM" id="SignalP"/>
    </source>
</evidence>
<evidence type="ECO:0008006" key="5">
    <source>
        <dbReference type="Google" id="ProtNLM"/>
    </source>
</evidence>
<feature type="chain" id="PRO_5042849233" description="Ig-like domain-containing protein" evidence="2">
    <location>
        <begin position="28"/>
        <end position="1477"/>
    </location>
</feature>
<feature type="region of interest" description="Disordered" evidence="1">
    <location>
        <begin position="47"/>
        <end position="80"/>
    </location>
</feature>
<keyword evidence="2" id="KW-0732">Signal</keyword>
<proteinExistence type="predicted"/>
<evidence type="ECO:0000256" key="1">
    <source>
        <dbReference type="SAM" id="MobiDB-lite"/>
    </source>
</evidence>
<dbReference type="RefSeq" id="WP_258432611.1">
    <property type="nucleotide sequence ID" value="NZ_JANSGW010000001.1"/>
</dbReference>
<organism evidence="3 4">
    <name type="scientific">Brevibacillus laterosporus</name>
    <name type="common">Bacillus laterosporus</name>
    <dbReference type="NCBI Taxonomy" id="1465"/>
    <lineage>
        <taxon>Bacteria</taxon>
        <taxon>Bacillati</taxon>
        <taxon>Bacillota</taxon>
        <taxon>Bacilli</taxon>
        <taxon>Bacillales</taxon>
        <taxon>Paenibacillaceae</taxon>
        <taxon>Brevibacillus</taxon>
    </lineage>
</organism>
<dbReference type="Proteomes" id="UP001077662">
    <property type="component" value="Unassembled WGS sequence"/>
</dbReference>
<comment type="caution">
    <text evidence="3">The sequence shown here is derived from an EMBL/GenBank/DDBJ whole genome shotgun (WGS) entry which is preliminary data.</text>
</comment>
<gene>
    <name evidence="3" type="ORF">O0554_00820</name>
</gene>
<evidence type="ECO:0000313" key="4">
    <source>
        <dbReference type="Proteomes" id="UP001077662"/>
    </source>
</evidence>
<feature type="compositionally biased region" description="Basic and acidic residues" evidence="1">
    <location>
        <begin position="54"/>
        <end position="77"/>
    </location>
</feature>
<feature type="signal peptide" evidence="2">
    <location>
        <begin position="1"/>
        <end position="27"/>
    </location>
</feature>